<evidence type="ECO:0000256" key="3">
    <source>
        <dbReference type="ARBA" id="ARBA00022741"/>
    </source>
</evidence>
<evidence type="ECO:0000256" key="2">
    <source>
        <dbReference type="ARBA" id="ARBA00022679"/>
    </source>
</evidence>
<dbReference type="InterPro" id="IPR043519">
    <property type="entry name" value="NT_sf"/>
</dbReference>
<dbReference type="GO" id="GO:0052929">
    <property type="term" value="F:ATP:3'-cytidine-cytidine-tRNA adenylyltransferase activity"/>
    <property type="evidence" value="ECO:0000318"/>
    <property type="project" value="GO_Central"/>
</dbReference>
<dbReference type="SUPFAM" id="SSF81301">
    <property type="entry name" value="Nucleotidyltransferase"/>
    <property type="match status" value="1"/>
</dbReference>
<dbReference type="JaponicusDB" id="SJAG_02288">
    <property type="gene designation" value="cca1"/>
</dbReference>
<dbReference type="Pfam" id="PF01743">
    <property type="entry name" value="PolyA_pol"/>
    <property type="match status" value="1"/>
</dbReference>
<evidence type="ECO:0000256" key="5">
    <source>
        <dbReference type="RuleBase" id="RU003953"/>
    </source>
</evidence>
<dbReference type="PANTHER" id="PTHR13734">
    <property type="entry name" value="TRNA-NUCLEOTIDYLTRANSFERASE"/>
    <property type="match status" value="1"/>
</dbReference>
<dbReference type="Gene3D" id="3.30.460.10">
    <property type="entry name" value="Beta Polymerase, domain 2"/>
    <property type="match status" value="1"/>
</dbReference>
<dbReference type="Pfam" id="PF12627">
    <property type="entry name" value="PolyA_pol_RNAbd"/>
    <property type="match status" value="1"/>
</dbReference>
<protein>
    <submittedName>
        <fullName evidence="8">tRNA nucleotidyltransferase</fullName>
    </submittedName>
</protein>
<evidence type="ECO:0000256" key="4">
    <source>
        <dbReference type="ARBA" id="ARBA00022884"/>
    </source>
</evidence>
<feature type="domain" description="Poly A polymerase head" evidence="6">
    <location>
        <begin position="75"/>
        <end position="211"/>
    </location>
</feature>
<dbReference type="InterPro" id="IPR002646">
    <property type="entry name" value="PolA_pol_head_dom"/>
</dbReference>
<feature type="domain" description="tRNA nucleotidyltransferase/poly(A) polymerase RNA and SrmB- binding" evidence="7">
    <location>
        <begin position="240"/>
        <end position="302"/>
    </location>
</feature>
<name>B6K224_SCHJY</name>
<dbReference type="SUPFAM" id="SSF81891">
    <property type="entry name" value="Poly A polymerase C-terminal region-like"/>
    <property type="match status" value="1"/>
</dbReference>
<dbReference type="GO" id="GO:0005739">
    <property type="term" value="C:mitochondrion"/>
    <property type="evidence" value="ECO:0007669"/>
    <property type="project" value="GOC"/>
</dbReference>
<evidence type="ECO:0000313" key="10">
    <source>
        <dbReference type="Proteomes" id="UP000001744"/>
    </source>
</evidence>
<evidence type="ECO:0000259" key="6">
    <source>
        <dbReference type="Pfam" id="PF01743"/>
    </source>
</evidence>
<evidence type="ECO:0000313" key="8">
    <source>
        <dbReference type="EMBL" id="EEB07205.2"/>
    </source>
</evidence>
<dbReference type="VEuPathDB" id="FungiDB:SJAG_02288"/>
<sequence length="526" mass="59498">MSKLLKGLKLGLGSHISSNFNAFLPSTFLSRYYKMSHIKSSSQHVTVALDDTEIKICNLLDAVSRQCPENKTPTLRIAGGWVRDKLLSIPCHDIDVAVDCMSGFEFAQLVHRYCEQNNIQNSGRVVRIDANPSKSKHLETATGRLFGIDVDFVGLRSHAYTHHSEENKFGTPLEDALRRDTTINSLFYNIHTRSVEDFTEMGLEDLEKKVIQTPLPAMETFSDDALRAVRCIRFASKFQFSIHPETQAGIQNPAVQHTLLHSISRERIGTEVEKMLKNKNAKLAVDLSYQLHIADAIFGPLPDVQSKLQGTKSATNIDIFSATSLFQQLIVSDPAYKNLSVDDIYMMWLAIAFLPWRYVTLAQGKQYKTLPYFLAKESLKLGNSVANYQDYLYSNTDSITDSVNRAHKAAYELPASFYGVLIRSLDANWKQAILWAQYLEFLKQPDNKDQVKQKYMGFFNKVQALQLENAYQLKPVLNGKQIASLLKIKAGPQIKDLLSQLIEWQFDHTNASIAECEQFVKGLITQ</sequence>
<keyword evidence="2 5" id="KW-0808">Transferase</keyword>
<dbReference type="AlphaFoldDB" id="B6K224"/>
<dbReference type="OrthoDB" id="445712at2759"/>
<dbReference type="Gene3D" id="1.10.3090.10">
    <property type="entry name" value="cca-adding enzyme, domain 2"/>
    <property type="match status" value="1"/>
</dbReference>
<dbReference type="GO" id="GO:0052927">
    <property type="term" value="F:CC tRNA cytidylyltransferase activity"/>
    <property type="evidence" value="ECO:0000318"/>
    <property type="project" value="GO_Central"/>
</dbReference>
<evidence type="ECO:0000256" key="1">
    <source>
        <dbReference type="ARBA" id="ARBA00007265"/>
    </source>
</evidence>
<evidence type="ECO:0000259" key="7">
    <source>
        <dbReference type="Pfam" id="PF12627"/>
    </source>
</evidence>
<gene>
    <name evidence="9" type="primary">cca1</name>
    <name evidence="8" type="ORF">SJAG_02288</name>
</gene>
<dbReference type="OMA" id="ASRFNCT"/>
<dbReference type="HOGENOM" id="CLU_019592_2_1_1"/>
<dbReference type="PANTHER" id="PTHR13734:SF5">
    <property type="entry name" value="CCA TRNA NUCLEOTIDYLTRANSFERASE, MITOCHONDRIAL"/>
    <property type="match status" value="1"/>
</dbReference>
<organism evidence="8 10">
    <name type="scientific">Schizosaccharomyces japonicus (strain yFS275 / FY16936)</name>
    <name type="common">Fission yeast</name>
    <dbReference type="NCBI Taxonomy" id="402676"/>
    <lineage>
        <taxon>Eukaryota</taxon>
        <taxon>Fungi</taxon>
        <taxon>Dikarya</taxon>
        <taxon>Ascomycota</taxon>
        <taxon>Taphrinomycotina</taxon>
        <taxon>Schizosaccharomycetes</taxon>
        <taxon>Schizosaccharomycetales</taxon>
        <taxon>Schizosaccharomycetaceae</taxon>
        <taxon>Schizosaccharomyces</taxon>
    </lineage>
</organism>
<comment type="similarity">
    <text evidence="1 5">Belongs to the tRNA nucleotidyltransferase/poly(A) polymerase family.</text>
</comment>
<dbReference type="CDD" id="cd05398">
    <property type="entry name" value="NT_ClassII-CCAase"/>
    <property type="match status" value="1"/>
</dbReference>
<dbReference type="Proteomes" id="UP000001744">
    <property type="component" value="Unassembled WGS sequence"/>
</dbReference>
<dbReference type="GO" id="GO:0001680">
    <property type="term" value="P:tRNA 3'-terminal CCA addition"/>
    <property type="evidence" value="ECO:0000318"/>
    <property type="project" value="GO_Central"/>
</dbReference>
<dbReference type="STRING" id="402676.B6K224"/>
<proteinExistence type="inferred from homology"/>
<keyword evidence="3" id="KW-0547">Nucleotide-binding</keyword>
<dbReference type="GO" id="GO:0000049">
    <property type="term" value="F:tRNA binding"/>
    <property type="evidence" value="ECO:0007669"/>
    <property type="project" value="EnsemblFungi"/>
</dbReference>
<accession>B6K224</accession>
<evidence type="ECO:0000313" key="9">
    <source>
        <dbReference type="JaponicusDB" id="SJAG_02288"/>
    </source>
</evidence>
<dbReference type="GeneID" id="7049035"/>
<dbReference type="eggNOG" id="KOG2159">
    <property type="taxonomic scope" value="Eukaryota"/>
</dbReference>
<dbReference type="GO" id="GO:0002135">
    <property type="term" value="F:CTP binding"/>
    <property type="evidence" value="ECO:0007669"/>
    <property type="project" value="EnsemblFungi"/>
</dbReference>
<dbReference type="RefSeq" id="XP_002173498.2">
    <property type="nucleotide sequence ID" value="XM_002173462.2"/>
</dbReference>
<dbReference type="GO" id="GO:1990180">
    <property type="term" value="P:mitochondrial tRNA 3'-end processing"/>
    <property type="evidence" value="ECO:0007669"/>
    <property type="project" value="EnsemblFungi"/>
</dbReference>
<reference evidence="8 10" key="1">
    <citation type="journal article" date="2011" name="Science">
        <title>Comparative functional genomics of the fission yeasts.</title>
        <authorList>
            <person name="Rhind N."/>
            <person name="Chen Z."/>
            <person name="Yassour M."/>
            <person name="Thompson D.A."/>
            <person name="Haas B.J."/>
            <person name="Habib N."/>
            <person name="Wapinski I."/>
            <person name="Roy S."/>
            <person name="Lin M.F."/>
            <person name="Heiman D.I."/>
            <person name="Young S.K."/>
            <person name="Furuya K."/>
            <person name="Guo Y."/>
            <person name="Pidoux A."/>
            <person name="Chen H.M."/>
            <person name="Robbertse B."/>
            <person name="Goldberg J.M."/>
            <person name="Aoki K."/>
            <person name="Bayne E.H."/>
            <person name="Berlin A.M."/>
            <person name="Desjardins C.A."/>
            <person name="Dobbs E."/>
            <person name="Dukaj L."/>
            <person name="Fan L."/>
            <person name="FitzGerald M.G."/>
            <person name="French C."/>
            <person name="Gujja S."/>
            <person name="Hansen K."/>
            <person name="Keifenheim D."/>
            <person name="Levin J.Z."/>
            <person name="Mosher R.A."/>
            <person name="Mueller C.A."/>
            <person name="Pfiffner J."/>
            <person name="Priest M."/>
            <person name="Russ C."/>
            <person name="Smialowska A."/>
            <person name="Swoboda P."/>
            <person name="Sykes S.M."/>
            <person name="Vaughn M."/>
            <person name="Vengrova S."/>
            <person name="Yoder R."/>
            <person name="Zeng Q."/>
            <person name="Allshire R."/>
            <person name="Baulcombe D."/>
            <person name="Birren B.W."/>
            <person name="Brown W."/>
            <person name="Ekwall K."/>
            <person name="Kellis M."/>
            <person name="Leatherwood J."/>
            <person name="Levin H."/>
            <person name="Margalit H."/>
            <person name="Martienssen R."/>
            <person name="Nieduszynski C.A."/>
            <person name="Spatafora J.W."/>
            <person name="Friedman N."/>
            <person name="Dalgaard J.Z."/>
            <person name="Baumann P."/>
            <person name="Niki H."/>
            <person name="Regev A."/>
            <person name="Nusbaum C."/>
        </authorList>
    </citation>
    <scope>NUCLEOTIDE SEQUENCE [LARGE SCALE GENOMIC DNA]</scope>
    <source>
        <strain evidence="10">yFS275 / FY16936</strain>
    </source>
</reference>
<keyword evidence="4 5" id="KW-0694">RNA-binding</keyword>
<dbReference type="EMBL" id="KE651166">
    <property type="protein sequence ID" value="EEB07205.2"/>
    <property type="molecule type" value="Genomic_DNA"/>
</dbReference>
<keyword evidence="10" id="KW-1185">Reference proteome</keyword>
<dbReference type="InterPro" id="IPR032828">
    <property type="entry name" value="PolyA_RNA-bd"/>
</dbReference>